<keyword evidence="7 8" id="KW-0349">Heme</keyword>
<dbReference type="SMR" id="A0A7I8X493"/>
<dbReference type="InterPro" id="IPR002401">
    <property type="entry name" value="Cyt_P450_E_grp-I"/>
</dbReference>
<gene>
    <name evidence="9" type="ORF">BXYJ_LOCUS13637</name>
</gene>
<evidence type="ECO:0000256" key="1">
    <source>
        <dbReference type="ARBA" id="ARBA00001971"/>
    </source>
</evidence>
<dbReference type="EMBL" id="CAJFDI010000006">
    <property type="protein sequence ID" value="CAD5233546.1"/>
    <property type="molecule type" value="Genomic_DNA"/>
</dbReference>
<evidence type="ECO:0000313" key="10">
    <source>
        <dbReference type="Proteomes" id="UP000659654"/>
    </source>
</evidence>
<keyword evidence="4 8" id="KW-0560">Oxidoreductase</keyword>
<dbReference type="CDD" id="cd20617">
    <property type="entry name" value="CYP1_2-like"/>
    <property type="match status" value="1"/>
</dbReference>
<keyword evidence="5 7" id="KW-0408">Iron</keyword>
<evidence type="ECO:0000256" key="7">
    <source>
        <dbReference type="PIRSR" id="PIRSR602401-1"/>
    </source>
</evidence>
<dbReference type="InterPro" id="IPR017972">
    <property type="entry name" value="Cyt_P450_CS"/>
</dbReference>
<reference evidence="9" key="1">
    <citation type="submission" date="2020-09" db="EMBL/GenBank/DDBJ databases">
        <authorList>
            <person name="Kikuchi T."/>
        </authorList>
    </citation>
    <scope>NUCLEOTIDE SEQUENCE</scope>
    <source>
        <strain evidence="9">Ka4C1</strain>
    </source>
</reference>
<proteinExistence type="inferred from homology"/>
<evidence type="ECO:0000256" key="8">
    <source>
        <dbReference type="RuleBase" id="RU000461"/>
    </source>
</evidence>
<dbReference type="GO" id="GO:0016712">
    <property type="term" value="F:oxidoreductase activity, acting on paired donors, with incorporation or reduction of molecular oxygen, reduced flavin or flavoprotein as one donor, and incorporation of one atom of oxygen"/>
    <property type="evidence" value="ECO:0007669"/>
    <property type="project" value="TreeGrafter"/>
</dbReference>
<evidence type="ECO:0000256" key="4">
    <source>
        <dbReference type="ARBA" id="ARBA00023002"/>
    </source>
</evidence>
<dbReference type="Proteomes" id="UP000659654">
    <property type="component" value="Unassembled WGS sequence"/>
</dbReference>
<dbReference type="FunFam" id="1.10.630.10:FF:000036">
    <property type="entry name" value="CYtochrome P450 family"/>
    <property type="match status" value="1"/>
</dbReference>
<dbReference type="EMBL" id="CAJFCV020000006">
    <property type="protein sequence ID" value="CAG9128796.1"/>
    <property type="molecule type" value="Genomic_DNA"/>
</dbReference>
<comment type="similarity">
    <text evidence="2 8">Belongs to the cytochrome P450 family.</text>
</comment>
<dbReference type="PRINTS" id="PR00463">
    <property type="entry name" value="EP450I"/>
</dbReference>
<dbReference type="Proteomes" id="UP000582659">
    <property type="component" value="Unassembled WGS sequence"/>
</dbReference>
<keyword evidence="3 7" id="KW-0479">Metal-binding</keyword>
<dbReference type="AlphaFoldDB" id="A0A7I8X493"/>
<dbReference type="GO" id="GO:0005506">
    <property type="term" value="F:iron ion binding"/>
    <property type="evidence" value="ECO:0007669"/>
    <property type="project" value="InterPro"/>
</dbReference>
<dbReference type="InterPro" id="IPR050182">
    <property type="entry name" value="Cytochrome_P450_fam2"/>
</dbReference>
<organism evidence="9 10">
    <name type="scientific">Bursaphelenchus xylophilus</name>
    <name type="common">Pinewood nematode worm</name>
    <name type="synonym">Aphelenchoides xylophilus</name>
    <dbReference type="NCBI Taxonomy" id="6326"/>
    <lineage>
        <taxon>Eukaryota</taxon>
        <taxon>Metazoa</taxon>
        <taxon>Ecdysozoa</taxon>
        <taxon>Nematoda</taxon>
        <taxon>Chromadorea</taxon>
        <taxon>Rhabditida</taxon>
        <taxon>Tylenchina</taxon>
        <taxon>Tylenchomorpha</taxon>
        <taxon>Aphelenchoidea</taxon>
        <taxon>Aphelenchoididae</taxon>
        <taxon>Bursaphelenchus</taxon>
    </lineage>
</organism>
<keyword evidence="6 8" id="KW-0503">Monooxygenase</keyword>
<comment type="caution">
    <text evidence="9">The sequence shown here is derived from an EMBL/GenBank/DDBJ whole genome shotgun (WGS) entry which is preliminary data.</text>
</comment>
<evidence type="ECO:0000256" key="3">
    <source>
        <dbReference type="ARBA" id="ARBA00022723"/>
    </source>
</evidence>
<dbReference type="SUPFAM" id="SSF48264">
    <property type="entry name" value="Cytochrome P450"/>
    <property type="match status" value="1"/>
</dbReference>
<dbReference type="InterPro" id="IPR036396">
    <property type="entry name" value="Cyt_P450_sf"/>
</dbReference>
<dbReference type="PANTHER" id="PTHR24300">
    <property type="entry name" value="CYTOCHROME P450 508A4-RELATED"/>
    <property type="match status" value="1"/>
</dbReference>
<dbReference type="GO" id="GO:0006082">
    <property type="term" value="P:organic acid metabolic process"/>
    <property type="evidence" value="ECO:0007669"/>
    <property type="project" value="TreeGrafter"/>
</dbReference>
<evidence type="ECO:0000313" key="9">
    <source>
        <dbReference type="EMBL" id="CAD5233546.1"/>
    </source>
</evidence>
<dbReference type="GO" id="GO:0006805">
    <property type="term" value="P:xenobiotic metabolic process"/>
    <property type="evidence" value="ECO:0007669"/>
    <property type="project" value="TreeGrafter"/>
</dbReference>
<evidence type="ECO:0000256" key="2">
    <source>
        <dbReference type="ARBA" id="ARBA00010617"/>
    </source>
</evidence>
<evidence type="ECO:0000256" key="5">
    <source>
        <dbReference type="ARBA" id="ARBA00023004"/>
    </source>
</evidence>
<dbReference type="Pfam" id="PF00067">
    <property type="entry name" value="p450"/>
    <property type="match status" value="1"/>
</dbReference>
<dbReference type="OrthoDB" id="1055148at2759"/>
<evidence type="ECO:0000256" key="6">
    <source>
        <dbReference type="ARBA" id="ARBA00023033"/>
    </source>
</evidence>
<dbReference type="PANTHER" id="PTHR24300:SF375">
    <property type="entry name" value="CYTOCHROME P450 FAMILY"/>
    <property type="match status" value="1"/>
</dbReference>
<dbReference type="GO" id="GO:0020037">
    <property type="term" value="F:heme binding"/>
    <property type="evidence" value="ECO:0007669"/>
    <property type="project" value="InterPro"/>
</dbReference>
<keyword evidence="10" id="KW-1185">Reference proteome</keyword>
<dbReference type="GO" id="GO:0005737">
    <property type="term" value="C:cytoplasm"/>
    <property type="evidence" value="ECO:0007669"/>
    <property type="project" value="TreeGrafter"/>
</dbReference>
<sequence>MGLLLVASILIILICFYNFYYKRLGLPPGPTPWPILGNLPQLAQKPPGTDVFFEWRDKYGPVFTYWMGEKPVVAFADYKTLDQTFNKDGENFSGHDFFPDFYLNLKSYTVQGISGMEGALFKEHRSFVVKSLRNLGLSKSSVQDKVLRQISNMFESLDEEVQAGATYHLLGGHIDFVIGNVANIFLFGHGFSKQHNDFIALRATVNRYMATVMTPAALLIMSHPRIFKHLPFFKGVYNQIDERIGDMLCYVDRQIQEHLVEIERNPETSDDYVSSFLREMEKREGRDGFTVSQLRGILVDLWLASQDATCSTLNWGIVYSIHNQEKQQKLQAELDRVVGCDRLVTMEDKASLPYASAYCLEIQRLANIVTQSLMHRNFKDTMVNGHKIKAGTSIMPLITLVLYDPNIFENPLEFKPERFLDSDGSLKSCPELIAFSAGRRICPGEALAKAEVFLIITNLLHRYKLTPVRGEEPSLKRNFGFTVAPEPYKVELARRF</sequence>
<dbReference type="Gene3D" id="1.10.630.10">
    <property type="entry name" value="Cytochrome P450"/>
    <property type="match status" value="1"/>
</dbReference>
<dbReference type="PRINTS" id="PR00385">
    <property type="entry name" value="P450"/>
</dbReference>
<protein>
    <submittedName>
        <fullName evidence="9">(pine wood nematode) hypothetical protein</fullName>
    </submittedName>
</protein>
<dbReference type="InterPro" id="IPR001128">
    <property type="entry name" value="Cyt_P450"/>
</dbReference>
<feature type="binding site" description="axial binding residue" evidence="7">
    <location>
        <position position="442"/>
    </location>
    <ligand>
        <name>heme</name>
        <dbReference type="ChEBI" id="CHEBI:30413"/>
    </ligand>
    <ligandPart>
        <name>Fe</name>
        <dbReference type="ChEBI" id="CHEBI:18248"/>
    </ligandPart>
</feature>
<comment type="cofactor">
    <cofactor evidence="1 7">
        <name>heme</name>
        <dbReference type="ChEBI" id="CHEBI:30413"/>
    </cofactor>
</comment>
<dbReference type="PROSITE" id="PS00086">
    <property type="entry name" value="CYTOCHROME_P450"/>
    <property type="match status" value="1"/>
</dbReference>
<name>A0A7I8X493_BURXY</name>
<accession>A0A7I8X493</accession>